<feature type="domain" description="HTH-like" evidence="1">
    <location>
        <begin position="12"/>
        <end position="52"/>
    </location>
</feature>
<evidence type="ECO:0000313" key="2">
    <source>
        <dbReference type="EMBL" id="CAJ1407378.1"/>
    </source>
</evidence>
<dbReference type="Pfam" id="PF13276">
    <property type="entry name" value="HTH_21"/>
    <property type="match status" value="1"/>
</dbReference>
<gene>
    <name evidence="2" type="ORF">EVOR1521_LOCUS29090</name>
</gene>
<dbReference type="Gene3D" id="2.60.120.330">
    <property type="entry name" value="B-lactam Antibiotic, Isopenicillin N Synthase, Chain"/>
    <property type="match status" value="1"/>
</dbReference>
<sequence length="322" mass="36603">MGLSADSDITVKLKELLEQTPELGYRAVHAQLAEQGFKDVGLKKVQKLMRDLREEGFAGYKAQSDEAPLSDCKESNEDTEVSVCRSDVSQKFGMMIDTETSFGGHRISDIREGGIIHEWNKNNPETAIQVNDILLSVNDTCTFDQMMEEFKTQLSCRLRLRHAGDLKEDDSEAKKEAAEWERRRARVTAALVPGLKKIIDSEFGPGAGDKIGRVEKMYHRVGRNDVFQEELPSGRRLAPGYIEDLAPVTPFHDVQDHPWCAELQKHWKSIKQELRKNLDESLWTAGAYQASNEAYGKDWKIMGVLTEDKWQDERRFKVTTGL</sequence>
<dbReference type="Proteomes" id="UP001178507">
    <property type="component" value="Unassembled WGS sequence"/>
</dbReference>
<dbReference type="InterPro" id="IPR025948">
    <property type="entry name" value="HTH-like_dom"/>
</dbReference>
<dbReference type="AlphaFoldDB" id="A0AA36NLH1"/>
<dbReference type="InterPro" id="IPR027443">
    <property type="entry name" value="IPNS-like_sf"/>
</dbReference>
<evidence type="ECO:0000313" key="3">
    <source>
        <dbReference type="Proteomes" id="UP001178507"/>
    </source>
</evidence>
<reference evidence="2" key="1">
    <citation type="submission" date="2023-08" db="EMBL/GenBank/DDBJ databases">
        <authorList>
            <person name="Chen Y."/>
            <person name="Shah S."/>
            <person name="Dougan E. K."/>
            <person name="Thang M."/>
            <person name="Chan C."/>
        </authorList>
    </citation>
    <scope>NUCLEOTIDE SEQUENCE</scope>
</reference>
<protein>
    <recommendedName>
        <fullName evidence="1">HTH-like domain-containing protein</fullName>
    </recommendedName>
</protein>
<accession>A0AA36NLH1</accession>
<organism evidence="2 3">
    <name type="scientific">Effrenium voratum</name>
    <dbReference type="NCBI Taxonomy" id="2562239"/>
    <lineage>
        <taxon>Eukaryota</taxon>
        <taxon>Sar</taxon>
        <taxon>Alveolata</taxon>
        <taxon>Dinophyceae</taxon>
        <taxon>Suessiales</taxon>
        <taxon>Symbiodiniaceae</taxon>
        <taxon>Effrenium</taxon>
    </lineage>
</organism>
<dbReference type="EMBL" id="CAUJNA010003670">
    <property type="protein sequence ID" value="CAJ1407378.1"/>
    <property type="molecule type" value="Genomic_DNA"/>
</dbReference>
<evidence type="ECO:0000259" key="1">
    <source>
        <dbReference type="Pfam" id="PF13276"/>
    </source>
</evidence>
<name>A0AA36NLH1_9DINO</name>
<keyword evidence="3" id="KW-1185">Reference proteome</keyword>
<proteinExistence type="predicted"/>
<comment type="caution">
    <text evidence="2">The sequence shown here is derived from an EMBL/GenBank/DDBJ whole genome shotgun (WGS) entry which is preliminary data.</text>
</comment>